<sequence>MLQIHFFVIYKYPLKNMQFKSILIVATVLIVGAIACTETGRNCKYSYECCSGACSAVFKYCLHR</sequence>
<dbReference type="Pfam" id="PF08087">
    <property type="entry name" value="Toxin_18"/>
    <property type="match status" value="1"/>
</dbReference>
<evidence type="ECO:0000313" key="10">
    <source>
        <dbReference type="EMBL" id="ALR71195.1"/>
    </source>
</evidence>
<accession>A0A0S3J013</accession>
<dbReference type="EMBL" id="KR815456">
    <property type="protein sequence ID" value="ALR70096.1"/>
    <property type="molecule type" value="Genomic_DNA"/>
</dbReference>
<evidence type="ECO:0000313" key="18">
    <source>
        <dbReference type="EMBL" id="ALR72453.1"/>
    </source>
</evidence>
<evidence type="ECO:0000313" key="2">
    <source>
        <dbReference type="EMBL" id="ALR69938.1"/>
    </source>
</evidence>
<proteinExistence type="predicted"/>
<evidence type="ECO:0000313" key="14">
    <source>
        <dbReference type="EMBL" id="ALR71823.1"/>
    </source>
</evidence>
<name>A0A0S3J013_9ABAC</name>
<dbReference type="EMBL" id="KR815470">
    <property type="protein sequence ID" value="ALR72296.1"/>
    <property type="molecule type" value="Genomic_DNA"/>
</dbReference>
<evidence type="ECO:0000313" key="17">
    <source>
        <dbReference type="EMBL" id="ALR72296.1"/>
    </source>
</evidence>
<dbReference type="EMBL" id="KR815467">
    <property type="protein sequence ID" value="ALR71823.1"/>
    <property type="molecule type" value="Genomic_DNA"/>
</dbReference>
<dbReference type="EMBL" id="KR815455">
    <property type="protein sequence ID" value="ALR69938.1"/>
    <property type="molecule type" value="Genomic_DNA"/>
</dbReference>
<dbReference type="InterPro" id="IPR012623">
    <property type="entry name" value="Toxin_18"/>
</dbReference>
<evidence type="ECO:0000313" key="20">
    <source>
        <dbReference type="Proteomes" id="UP000201348"/>
    </source>
</evidence>
<evidence type="ECO:0000313" key="9">
    <source>
        <dbReference type="EMBL" id="ALR71038.1"/>
    </source>
</evidence>
<dbReference type="EMBL" id="KR815465">
    <property type="protein sequence ID" value="ALR71511.1"/>
    <property type="molecule type" value="Genomic_DNA"/>
</dbReference>
<gene>
    <name evidence="9" type="ORF">AGNV_133</name>
</gene>
<dbReference type="EMBL" id="KR815458">
    <property type="protein sequence ID" value="ALR70410.1"/>
    <property type="molecule type" value="Genomic_DNA"/>
</dbReference>
<evidence type="ECO:0000313" key="5">
    <source>
        <dbReference type="EMBL" id="ALR70410.1"/>
    </source>
</evidence>
<evidence type="ECO:0000313" key="12">
    <source>
        <dbReference type="EMBL" id="ALR71511.1"/>
    </source>
</evidence>
<dbReference type="EMBL" id="KR815469">
    <property type="protein sequence ID" value="ALR72137.1"/>
    <property type="molecule type" value="Genomic_DNA"/>
</dbReference>
<reference evidence="1 20" key="1">
    <citation type="journal article" date="2006" name="J. Gen. Virol.">
        <title>Genome of the most widely used viral biopesticide: Anticarsia gemmatalis multiple nucleopolyhedrovirus.</title>
        <authorList>
            <person name="Oliveira J.V."/>
            <person name="Wolff J.L."/>
            <person name="Garcia-Maruniak A."/>
            <person name="Ribeiro B.M."/>
            <person name="de Castro M.E."/>
            <person name="de Souza M.L."/>
            <person name="Moscardi F."/>
            <person name="Maruniak J.E."/>
            <person name="Zanotto P.M."/>
        </authorList>
    </citation>
    <scope>NUCLEOTIDE SEQUENCE [LARGE SCALE GENOMIC DNA]</scope>
    <source>
        <strain evidence="1">AgMNPV-2D</strain>
    </source>
</reference>
<dbReference type="EMBL" id="KR815466">
    <property type="protein sequence ID" value="ALR71667.1"/>
    <property type="molecule type" value="Genomic_DNA"/>
</dbReference>
<reference evidence="1" key="4">
    <citation type="submission" date="2015-05" db="EMBL/GenBank/DDBJ databases">
        <title>The genome evolution of wild-type isolates of Anticarsia gemmatalis multiple nucleopolyhedrovirus.</title>
        <authorList>
            <person name="Brito A.F."/>
            <person name="Braconi C.T."/>
            <person name="Weidmann M."/>
            <person name="Dilcher M."/>
            <person name="Alves J.M.P."/>
            <person name="Gruber A."/>
            <person name="Zanotto P.M.A."/>
        </authorList>
    </citation>
    <scope>NUCLEOTIDE SEQUENCE</scope>
    <source>
        <strain evidence="1">AgMNPV-2D</strain>
    </source>
</reference>
<protein>
    <submittedName>
        <fullName evidence="9">Ctl</fullName>
    </submittedName>
</protein>
<dbReference type="EMBL" id="KR815457">
    <property type="protein sequence ID" value="ALR70253.1"/>
    <property type="molecule type" value="Genomic_DNA"/>
</dbReference>
<reference evidence="1" key="2">
    <citation type="submission" date="2006-06" db="EMBL/GenBank/DDBJ databases">
        <authorList>
            <person name="Oliveira J.V.C."/>
            <person name="Wolff J.L.C."/>
            <person name="Garcia-Maruniak A."/>
            <person name="Ribeiro B.M."/>
            <person name="Castro M.E.B."/>
            <person name="Souza M.L."/>
            <person name="Moscardi F."/>
            <person name="Maruniak J.E."/>
            <person name="Zanotto P.M.A."/>
        </authorList>
    </citation>
    <scope>NUCLEOTIDE SEQUENCE</scope>
    <source>
        <strain evidence="1">AgMNPV-2D</strain>
    </source>
</reference>
<dbReference type="KEGG" id="vg:30144387"/>
<reference evidence="19" key="5">
    <citation type="submission" date="2018-01" db="EMBL/GenBank/DDBJ databases">
        <title>Biological and molecular characterization of two Anticarsia gemmatalis Multiple Nucleopolyhedrovirus clones exhibiting contrasting virulence variants.</title>
        <authorList>
            <person name="Ferreira B.C."/>
            <person name="Silva A.M.R."/>
            <person name="Melo F.L."/>
            <person name="Sanches M.M."/>
            <person name="Moscardi F."/>
            <person name="Ribeiro B.M."/>
            <person name="Sousa M.L."/>
        </authorList>
    </citation>
    <scope>NUCLEOTIDE SEQUENCE</scope>
    <source>
        <strain evidence="19">Ag-16</strain>
    </source>
</reference>
<evidence type="ECO:0000313" key="8">
    <source>
        <dbReference type="EMBL" id="ALR70880.1"/>
    </source>
</evidence>
<evidence type="ECO:0000313" key="13">
    <source>
        <dbReference type="EMBL" id="ALR71667.1"/>
    </source>
</evidence>
<dbReference type="RefSeq" id="YP_009316148.1">
    <property type="nucleotide sequence ID" value="NC_031761.1"/>
</dbReference>
<evidence type="ECO:0000313" key="15">
    <source>
        <dbReference type="EMBL" id="ALR71980.1"/>
    </source>
</evidence>
<dbReference type="Proteomes" id="UP000201478">
    <property type="component" value="Segment"/>
</dbReference>
<dbReference type="EMBL" id="KR815463">
    <property type="protein sequence ID" value="ALR71195.1"/>
    <property type="molecule type" value="Genomic_DNA"/>
</dbReference>
<evidence type="ECO:0000313" key="6">
    <source>
        <dbReference type="EMBL" id="ALR70566.1"/>
    </source>
</evidence>
<dbReference type="GeneID" id="30144387"/>
<evidence type="ECO:0000313" key="4">
    <source>
        <dbReference type="EMBL" id="ALR70253.1"/>
    </source>
</evidence>
<organism evidence="9">
    <name type="scientific">Anticarsia gemmatalis multiple nucleopolyhedrovirus</name>
    <dbReference type="NCBI Taxonomy" id="268591"/>
    <lineage>
        <taxon>Viruses</taxon>
        <taxon>Viruses incertae sedis</taxon>
        <taxon>Naldaviricetes</taxon>
        <taxon>Lefavirales</taxon>
        <taxon>Baculoviridae</taxon>
        <taxon>Alphabaculovirus</taxon>
        <taxon>Alphabaculovirus angemmatalis</taxon>
    </lineage>
</organism>
<reference evidence="9 21" key="3">
    <citation type="journal article" date="2015" name="Genome Biol. Evol.">
        <title>The Pangenome of the Anticarsia gemmatalis Multiple Nucleopolyhedrovirus (AgMNPV).</title>
        <authorList>
            <person name="Brito A.F."/>
            <person name="Braconi C.T."/>
            <person name="Weidmann M."/>
            <person name="Dilcher M."/>
            <person name="Alves J.M."/>
            <person name="Gruber A."/>
            <person name="Zanotto P.M."/>
        </authorList>
    </citation>
    <scope>NUCLEOTIDE SEQUENCE</scope>
    <source>
        <strain evidence="2">AgMNPV-26</strain>
        <strain evidence="3">AgMNPV-27</strain>
        <strain evidence="4">AgMNPV-28</strain>
        <strain evidence="5">AgMNPV-29</strain>
        <strain evidence="6">AgMNPV-30</strain>
        <strain evidence="7">AgMNPV-31</strain>
        <strain evidence="8">AgMNPV-32</strain>
        <strain evidence="9">AgMNPV-33</strain>
        <strain evidence="10">AgMNPV-34</strain>
        <strain evidence="11">AgMNPV-35</strain>
        <strain evidence="12">AgMNPV-36</strain>
        <strain evidence="13">AgMNPV-37</strain>
        <strain evidence="14">AgMNPV-38</strain>
        <strain evidence="15">AgMNPV-39</strain>
        <strain evidence="16">AgMNPV-40</strain>
        <strain evidence="17">AgMNPV-42</strain>
        <strain evidence="18">AgMNPV-43</strain>
    </source>
</reference>
<evidence type="ECO:0000313" key="1">
    <source>
        <dbReference type="EMBL" id="ABI13814.1"/>
    </source>
</evidence>
<dbReference type="EMBL" id="KR815461">
    <property type="protein sequence ID" value="ALR70880.1"/>
    <property type="molecule type" value="Genomic_DNA"/>
</dbReference>
<dbReference type="EMBL" id="KR815459">
    <property type="protein sequence ID" value="ALR70566.1"/>
    <property type="molecule type" value="Genomic_DNA"/>
</dbReference>
<evidence type="ECO:0000313" key="19">
    <source>
        <dbReference type="EMBL" id="AXE72308.1"/>
    </source>
</evidence>
<dbReference type="EMBL" id="MG746626">
    <property type="protein sequence ID" value="AXE72308.1"/>
    <property type="molecule type" value="Genomic_DNA"/>
</dbReference>
<keyword evidence="20" id="KW-1185">Reference proteome</keyword>
<dbReference type="Proteomes" id="UP000201348">
    <property type="component" value="Segment"/>
</dbReference>
<dbReference type="EMBL" id="KR815462">
    <property type="protein sequence ID" value="ALR71038.1"/>
    <property type="molecule type" value="Genomic_DNA"/>
</dbReference>
<accession>Q06KN7</accession>
<dbReference type="EMBL" id="KR815464">
    <property type="protein sequence ID" value="ALR71353.1"/>
    <property type="molecule type" value="Genomic_DNA"/>
</dbReference>
<evidence type="ECO:0000313" key="7">
    <source>
        <dbReference type="EMBL" id="ALR70723.1"/>
    </source>
</evidence>
<dbReference type="EMBL" id="KR815468">
    <property type="protein sequence ID" value="ALR71980.1"/>
    <property type="molecule type" value="Genomic_DNA"/>
</dbReference>
<evidence type="ECO:0000313" key="16">
    <source>
        <dbReference type="EMBL" id="ALR72137.1"/>
    </source>
</evidence>
<dbReference type="EMBL" id="KR815471">
    <property type="protein sequence ID" value="ALR72453.1"/>
    <property type="molecule type" value="Genomic_DNA"/>
</dbReference>
<evidence type="ECO:0000313" key="21">
    <source>
        <dbReference type="Proteomes" id="UP000201478"/>
    </source>
</evidence>
<evidence type="ECO:0000313" key="11">
    <source>
        <dbReference type="EMBL" id="ALR71353.1"/>
    </source>
</evidence>
<evidence type="ECO:0000313" key="3">
    <source>
        <dbReference type="EMBL" id="ALR70096.1"/>
    </source>
</evidence>
<dbReference type="EMBL" id="KR815460">
    <property type="protein sequence ID" value="ALR70723.1"/>
    <property type="molecule type" value="Genomic_DNA"/>
</dbReference>
<dbReference type="EMBL" id="DQ813662">
    <property type="protein sequence ID" value="ABI13814.1"/>
    <property type="molecule type" value="Genomic_DNA"/>
</dbReference>